<evidence type="ECO:0000313" key="1">
    <source>
        <dbReference type="EMBL" id="KAI3675737.1"/>
    </source>
</evidence>
<keyword evidence="2" id="KW-1185">Reference proteome</keyword>
<gene>
    <name evidence="1" type="ORF">L1987_85329</name>
</gene>
<reference evidence="2" key="1">
    <citation type="journal article" date="2022" name="Mol. Ecol. Resour.">
        <title>The genomes of chicory, endive, great burdock and yacon provide insights into Asteraceae palaeo-polyploidization history and plant inulin production.</title>
        <authorList>
            <person name="Fan W."/>
            <person name="Wang S."/>
            <person name="Wang H."/>
            <person name="Wang A."/>
            <person name="Jiang F."/>
            <person name="Liu H."/>
            <person name="Zhao H."/>
            <person name="Xu D."/>
            <person name="Zhang Y."/>
        </authorList>
    </citation>
    <scope>NUCLEOTIDE SEQUENCE [LARGE SCALE GENOMIC DNA]</scope>
    <source>
        <strain evidence="2">cv. Yunnan</strain>
    </source>
</reference>
<proteinExistence type="predicted"/>
<evidence type="ECO:0000313" key="2">
    <source>
        <dbReference type="Proteomes" id="UP001056120"/>
    </source>
</evidence>
<dbReference type="EMBL" id="CM042046">
    <property type="protein sequence ID" value="KAI3675737.1"/>
    <property type="molecule type" value="Genomic_DNA"/>
</dbReference>
<organism evidence="1 2">
    <name type="scientific">Smallanthus sonchifolius</name>
    <dbReference type="NCBI Taxonomy" id="185202"/>
    <lineage>
        <taxon>Eukaryota</taxon>
        <taxon>Viridiplantae</taxon>
        <taxon>Streptophyta</taxon>
        <taxon>Embryophyta</taxon>
        <taxon>Tracheophyta</taxon>
        <taxon>Spermatophyta</taxon>
        <taxon>Magnoliopsida</taxon>
        <taxon>eudicotyledons</taxon>
        <taxon>Gunneridae</taxon>
        <taxon>Pentapetalae</taxon>
        <taxon>asterids</taxon>
        <taxon>campanulids</taxon>
        <taxon>Asterales</taxon>
        <taxon>Asteraceae</taxon>
        <taxon>Asteroideae</taxon>
        <taxon>Heliantheae alliance</taxon>
        <taxon>Millerieae</taxon>
        <taxon>Smallanthus</taxon>
    </lineage>
</organism>
<comment type="caution">
    <text evidence="1">The sequence shown here is derived from an EMBL/GenBank/DDBJ whole genome shotgun (WGS) entry which is preliminary data.</text>
</comment>
<sequence length="148" mass="16488">MIVALGTSVAGISVRSPPPNSTRPTSKTASVKAIFRHVLDAKPVVERTAGSLYEVLRVERNATSTEIKTAYRSLAKRYHPDVADLKQHGDGDFIEIHNAYATLSDPESRAIYDLKWSGGMRRKAGLYTAVGQNLGFYTCRRWETDQCW</sequence>
<name>A0ACB8XVP7_9ASTR</name>
<accession>A0ACB8XVP7</accession>
<reference evidence="1 2" key="2">
    <citation type="journal article" date="2022" name="Mol. Ecol. Resour.">
        <title>The genomes of chicory, endive, great burdock and yacon provide insights into Asteraceae paleo-polyploidization history and plant inulin production.</title>
        <authorList>
            <person name="Fan W."/>
            <person name="Wang S."/>
            <person name="Wang H."/>
            <person name="Wang A."/>
            <person name="Jiang F."/>
            <person name="Liu H."/>
            <person name="Zhao H."/>
            <person name="Xu D."/>
            <person name="Zhang Y."/>
        </authorList>
    </citation>
    <scope>NUCLEOTIDE SEQUENCE [LARGE SCALE GENOMIC DNA]</scope>
    <source>
        <strain evidence="2">cv. Yunnan</strain>
        <tissue evidence="1">Leaves</tissue>
    </source>
</reference>
<dbReference type="Proteomes" id="UP001056120">
    <property type="component" value="Linkage Group LG29"/>
</dbReference>
<protein>
    <submittedName>
        <fullName evidence="1">Uncharacterized protein</fullName>
    </submittedName>
</protein>